<gene>
    <name evidence="2" type="ORF">CRP01_28020</name>
</gene>
<dbReference type="Proteomes" id="UP000223913">
    <property type="component" value="Unassembled WGS sequence"/>
</dbReference>
<protein>
    <submittedName>
        <fullName evidence="2">Uncharacterized protein</fullName>
    </submittedName>
</protein>
<dbReference type="RefSeq" id="WP_099153373.1">
    <property type="nucleotide sequence ID" value="NZ_PDUD01000033.1"/>
</dbReference>
<dbReference type="AlphaFoldDB" id="A0A2D0N412"/>
<evidence type="ECO:0000313" key="2">
    <source>
        <dbReference type="EMBL" id="PHN03244.1"/>
    </source>
</evidence>
<accession>A0A2D0N412</accession>
<name>A0A2D0N412_FLAN2</name>
<sequence length="532" mass="62754">MSWKHLVICLNFLVLSTFSSNAQQDVRPATINWGEELREPAGTTIERIITAGSWGAYVLRRKTGNTFTGEQLFVEQYDGRMHLKRSQKVDLRYKGKKREFEDLIWSNGKLYLLTSFNNEAKKKNYLFAQELDRRLLPKKNLQLIGEIDTRDKFREGVFDVAVSRDSSKLLVYNQLPFKKNEPERFALRVYDADFQEIWMQDITLPYGDGNFSIEEYRVDRDGNVYLLGVIYEDRTRVRRNGKPTYNYTILAYTDKGERAQEYRIDLEDQFITDLTVRVGNDGNLVCAGFYSNKGTYSIKGTCFFQLDVNTKEIVHLNLMSFDFEFRTEYMSEGRKDRLERAEVQGNTNRTPELYRYSLDNLILRSDGGAVLVAEQYYVFQQSYRYWDGTLRYDNFYNYNDIIVVNIQPDGVIEWTTRIPKRQETMNDGGYYSSYAMATVRDRFYFVYNDNSRNYQANRNGNRRYLYNFNGRYSVVVVSEITRDGQLNTFPLFTNRDADVITRPKICRQTGSRRMMVYGEQGRNYRFANLEFE</sequence>
<keyword evidence="3" id="KW-1185">Reference proteome</keyword>
<reference evidence="2 3" key="1">
    <citation type="submission" date="2017-10" db="EMBL/GenBank/DDBJ databases">
        <title>The draft genome sequence of Lewinella nigricans NBRC 102662.</title>
        <authorList>
            <person name="Wang K."/>
        </authorList>
    </citation>
    <scope>NUCLEOTIDE SEQUENCE [LARGE SCALE GENOMIC DNA]</scope>
    <source>
        <strain evidence="2 3">NBRC 102662</strain>
    </source>
</reference>
<evidence type="ECO:0000313" key="3">
    <source>
        <dbReference type="Proteomes" id="UP000223913"/>
    </source>
</evidence>
<keyword evidence="1" id="KW-0732">Signal</keyword>
<comment type="caution">
    <text evidence="2">The sequence shown here is derived from an EMBL/GenBank/DDBJ whole genome shotgun (WGS) entry which is preliminary data.</text>
</comment>
<organism evidence="2 3">
    <name type="scientific">Flavilitoribacter nigricans (strain ATCC 23147 / DSM 23189 / NBRC 102662 / NCIMB 1420 / SS-2)</name>
    <name type="common">Lewinella nigricans</name>
    <dbReference type="NCBI Taxonomy" id="1122177"/>
    <lineage>
        <taxon>Bacteria</taxon>
        <taxon>Pseudomonadati</taxon>
        <taxon>Bacteroidota</taxon>
        <taxon>Saprospiria</taxon>
        <taxon>Saprospirales</taxon>
        <taxon>Lewinellaceae</taxon>
        <taxon>Flavilitoribacter</taxon>
    </lineage>
</organism>
<proteinExistence type="predicted"/>
<dbReference type="EMBL" id="PDUD01000033">
    <property type="protein sequence ID" value="PHN03244.1"/>
    <property type="molecule type" value="Genomic_DNA"/>
</dbReference>
<evidence type="ECO:0000256" key="1">
    <source>
        <dbReference type="SAM" id="SignalP"/>
    </source>
</evidence>
<dbReference type="OrthoDB" id="1293445at2"/>
<feature type="signal peptide" evidence="1">
    <location>
        <begin position="1"/>
        <end position="22"/>
    </location>
</feature>
<feature type="chain" id="PRO_5013130249" evidence="1">
    <location>
        <begin position="23"/>
        <end position="532"/>
    </location>
</feature>